<name>A0ABT3GRH8_9BACT</name>
<organism evidence="4 5">
    <name type="scientific">Luteolibacter arcticus</name>
    <dbReference type="NCBI Taxonomy" id="1581411"/>
    <lineage>
        <taxon>Bacteria</taxon>
        <taxon>Pseudomonadati</taxon>
        <taxon>Verrucomicrobiota</taxon>
        <taxon>Verrucomicrobiia</taxon>
        <taxon>Verrucomicrobiales</taxon>
        <taxon>Verrucomicrobiaceae</taxon>
        <taxon>Luteolibacter</taxon>
    </lineage>
</organism>
<feature type="domain" description="DUF3857" evidence="3">
    <location>
        <begin position="75"/>
        <end position="219"/>
    </location>
</feature>
<dbReference type="InterPro" id="IPR038765">
    <property type="entry name" value="Papain-like_cys_pep_sf"/>
</dbReference>
<dbReference type="Proteomes" id="UP001320876">
    <property type="component" value="Unassembled WGS sequence"/>
</dbReference>
<dbReference type="SUPFAM" id="SSF48452">
    <property type="entry name" value="TPR-like"/>
    <property type="match status" value="1"/>
</dbReference>
<feature type="domain" description="Transglutaminase-like" evidence="2">
    <location>
        <begin position="294"/>
        <end position="377"/>
    </location>
</feature>
<keyword evidence="1" id="KW-0732">Signal</keyword>
<dbReference type="InterPro" id="IPR011990">
    <property type="entry name" value="TPR-like_helical_dom_sf"/>
</dbReference>
<evidence type="ECO:0000256" key="1">
    <source>
        <dbReference type="SAM" id="SignalP"/>
    </source>
</evidence>
<evidence type="ECO:0000313" key="4">
    <source>
        <dbReference type="EMBL" id="MCW1926092.1"/>
    </source>
</evidence>
<protein>
    <submittedName>
        <fullName evidence="4">DUF3857 domain-containing protein</fullName>
    </submittedName>
</protein>
<reference evidence="4 5" key="1">
    <citation type="submission" date="2022-10" db="EMBL/GenBank/DDBJ databases">
        <title>Luteolibacter arcticus strain CCTCC AB 2014275, whole genome shotgun sequencing project.</title>
        <authorList>
            <person name="Zhao G."/>
            <person name="Shen L."/>
        </authorList>
    </citation>
    <scope>NUCLEOTIDE SEQUENCE [LARGE SCALE GENOMIC DNA]</scope>
    <source>
        <strain evidence="4 5">CCTCC AB 2014275</strain>
    </source>
</reference>
<feature type="signal peptide" evidence="1">
    <location>
        <begin position="1"/>
        <end position="22"/>
    </location>
</feature>
<proteinExistence type="predicted"/>
<sequence length="2020" mass="220097">MMTRGKRIAFLLINLVAAAVLRAEVSTTPPPEYETSIRPLLTLLEDISARKDPHAGKDEPGTVRLAEQVTRVKEDGTYLRAVHYIVQPYSTKGADATANDRYRFYSRQETVHLALARTVLPDGTSKLLGPNAAFLQKGNRGSASTYDDAQDLVVVFPDVKPGVLCEAIVVYERKEPSVKRGYSNVIDWSPGWPVGEIRHVLDFPAAWKDRLKEHAVAVKEVRATDLPAAEGRLCREWKRGSTGRPPYEPNRAPAAQVGPATWIGTFASWDEMAAWYQGLLRGQDVLDDELKAKVTEWTADAKSPREILDVLYDRVANDIRYEGLEFGVSGLQPYTCGTVWKNQYGDCKDKANLLVAMLRHRGVPAKVVLVNTDDAGVVHRDIPDFRHFNHAIAVAELPAEGGGVQQVFCDATIRHGRPGLLGPSSAGRDVLAIDGGKAQWLKTPEVDAGEDFYRFDLAVDEEGRLTGWLSITSKGYYAVRLASAYGGADRESARDRLTSLVEDFIDGAEVVDVVLPAEQRIVDEVTVKAYVTGPPRQRDNGGRLSLPFPSSPGLFNDYGDTQVRQTSYFQWRDRTRVETTVRLPAGWRPESLPQPLKLDTPAYLAEASWSHGEGTCTASLRLDCREAVIAAGAVAGPAQANRSLAAWLGVPLLLTQAEGKAADKPAPIGQVELPLMPTGQGQMTLVNRLFPAGSDAAKRRAALEKVVSYFPNDPSTVHDARVQIAYLRVLADEYPAAVAELAPLAARRPEGVDAESFAFTRYLHAMALQETGETEAALKVMRELVADAGLSDYRRGWSASLAGTWLAERKPVPVEALELLKQAVAFGGEAAEPALVVLIPAMASTGQGEALADMMAKGDALDAFEDGGASVLKQITDGVTEKAGELQPWLARARDLAEDEDRKKHLATAATALESWLSRGEAYATVRARVLAALELRGTQYFDGTKPGDTAAATEAMLDGLNGKDRKKWIATAAAYFRTFEPSPQFSRVVWHLLGHFSAVEEKDEGVLFDELAEASALLPKSDDHYWECRFTHSWRLRDTSKVKDAEAIQRAMTEDPALPADFTKTAWSALGESHELQGRWDEAAACYAKFKEDRHGFRVVVEGILRAGLLRAHLGEREDALEIWKLLADVPATTYDDSPLISEIVDAIALSADPDATLEQWKRMDGWWKDSFVPLLKSLGLEELGQRPYLADQGTAVDVRCRKALAEKDVTMVAKDLAAVGLSFRWLPCHIGSLQTMLSLYVKPLRPQTVSRQERVVEDAAAAVSIAKLSVIEYCLRLHAGMAVDRGEPALTLKLLDGQWGEAPGRGDEHRERSAYVFGMAAVASGERLPDALAISSAVIEKGPGFVNAGTWFSLHADLLAKSGKQSEAIAFLKGKSTDPAIKADAKVLDAITTKLDALTKSAGHHEGLEASVRGYIETLAPSWYANVGPADLDDPRVGDVDKVLSGDLSRFHPAERQRLRLLIALSDRATAEVRERAYGEALVEAAASCRTLPEADAVWSHAIDDEALPLTLRLPLLWKAAVSATMTGQVELLAKLAEKPVFQSFAEAYAKRYYPLLQDIAKSRRDGAGAASQAVLDRLAGKELDAVELQVAGMFHAFLLGAGDLDAAVAAREAMKSWKLAPGTSGSILTTRLAWLRLENTAKPSIEFDRAMRGIFLPVLERVAKDAPAGWEQRMNVEQLDDLTERQADGVRAATVMKAAAHDATEGARWLRYPSFWFSSGGKTDHAKALEFFKLALGIKDDFRANLALSGTLVGMELPADGSWKEIDAVLDEALKANKSQAVGALIDFWRAFRDRKVGDPVDVPQAVLNAKKMSMLGIAVYGSSMEALIANGDKAGLESLLGEIKPDDFLDGTGIATYAAALEMLGRTDELELVRESVPDVIRKEMMSAWYEGSVSSARRTLDLAAGFDHANLLPGAWRKDMATLTVDPMGAALMAARLARLDRDWQEMLAALAKVKDQAEDDETGWHYLNAVAHVGLGKPELARPHLDKVIRAGILDGASFVQAVVLLKSLDELGK</sequence>
<dbReference type="Pfam" id="PF01841">
    <property type="entry name" value="Transglut_core"/>
    <property type="match status" value="1"/>
</dbReference>
<gene>
    <name evidence="4" type="ORF">OKA05_26270</name>
</gene>
<evidence type="ECO:0000259" key="3">
    <source>
        <dbReference type="Pfam" id="PF12969"/>
    </source>
</evidence>
<evidence type="ECO:0000313" key="5">
    <source>
        <dbReference type="Proteomes" id="UP001320876"/>
    </source>
</evidence>
<evidence type="ECO:0000259" key="2">
    <source>
        <dbReference type="Pfam" id="PF01841"/>
    </source>
</evidence>
<dbReference type="EMBL" id="JAPDDT010000021">
    <property type="protein sequence ID" value="MCW1926092.1"/>
    <property type="molecule type" value="Genomic_DNA"/>
</dbReference>
<dbReference type="Pfam" id="PF12969">
    <property type="entry name" value="DUF3857"/>
    <property type="match status" value="1"/>
</dbReference>
<keyword evidence="5" id="KW-1185">Reference proteome</keyword>
<feature type="chain" id="PRO_5045209323" evidence="1">
    <location>
        <begin position="23"/>
        <end position="2020"/>
    </location>
</feature>
<accession>A0ABT3GRH8</accession>
<comment type="caution">
    <text evidence="4">The sequence shown here is derived from an EMBL/GenBank/DDBJ whole genome shotgun (WGS) entry which is preliminary data.</text>
</comment>
<dbReference type="SUPFAM" id="SSF54001">
    <property type="entry name" value="Cysteine proteinases"/>
    <property type="match status" value="1"/>
</dbReference>
<dbReference type="Gene3D" id="2.60.40.3140">
    <property type="match status" value="1"/>
</dbReference>
<dbReference type="InterPro" id="IPR002931">
    <property type="entry name" value="Transglutaminase-like"/>
</dbReference>
<dbReference type="InterPro" id="IPR024618">
    <property type="entry name" value="DUF3857"/>
</dbReference>
<dbReference type="Gene3D" id="1.25.40.10">
    <property type="entry name" value="Tetratricopeptide repeat domain"/>
    <property type="match status" value="1"/>
</dbReference>
<dbReference type="Gene3D" id="3.10.620.30">
    <property type="match status" value="1"/>
</dbReference>
<dbReference type="RefSeq" id="WP_264490200.1">
    <property type="nucleotide sequence ID" value="NZ_JAPDDT010000021.1"/>
</dbReference>